<dbReference type="AlphaFoldDB" id="A0A8J2SMR8"/>
<organism evidence="1 2">
    <name type="scientific">Pelagomonas calceolata</name>
    <dbReference type="NCBI Taxonomy" id="35677"/>
    <lineage>
        <taxon>Eukaryota</taxon>
        <taxon>Sar</taxon>
        <taxon>Stramenopiles</taxon>
        <taxon>Ochrophyta</taxon>
        <taxon>Pelagophyceae</taxon>
        <taxon>Pelagomonadales</taxon>
        <taxon>Pelagomonadaceae</taxon>
        <taxon>Pelagomonas</taxon>
    </lineage>
</organism>
<proteinExistence type="predicted"/>
<sequence>MKPTHRSGYRYKIDKTDGNWYRSDDPRMRPLDPRERVAVAAAGDAYAAACRARAHYHEIEQYGTFARSVALLTRRAAATLEQEARASSFRDAALAAHEAAGRATQAWRDAARSFPPPSVK</sequence>
<accession>A0A8J2SMR8</accession>
<keyword evidence="2" id="KW-1185">Reference proteome</keyword>
<reference evidence="1" key="1">
    <citation type="submission" date="2021-11" db="EMBL/GenBank/DDBJ databases">
        <authorList>
            <consortium name="Genoscope - CEA"/>
            <person name="William W."/>
        </authorList>
    </citation>
    <scope>NUCLEOTIDE SEQUENCE</scope>
</reference>
<comment type="caution">
    <text evidence="1">The sequence shown here is derived from an EMBL/GenBank/DDBJ whole genome shotgun (WGS) entry which is preliminary data.</text>
</comment>
<gene>
    <name evidence="1" type="ORF">PECAL_3P07410</name>
</gene>
<name>A0A8J2SMR8_9STRA</name>
<protein>
    <submittedName>
        <fullName evidence="1">Uncharacterized protein</fullName>
    </submittedName>
</protein>
<evidence type="ECO:0000313" key="1">
    <source>
        <dbReference type="EMBL" id="CAH0370831.1"/>
    </source>
</evidence>
<dbReference type="EMBL" id="CAKKNE010000003">
    <property type="protein sequence ID" value="CAH0370831.1"/>
    <property type="molecule type" value="Genomic_DNA"/>
</dbReference>
<dbReference type="Proteomes" id="UP000789595">
    <property type="component" value="Unassembled WGS sequence"/>
</dbReference>
<evidence type="ECO:0000313" key="2">
    <source>
        <dbReference type="Proteomes" id="UP000789595"/>
    </source>
</evidence>